<accession>A0A7S3UH90</accession>
<dbReference type="InterPro" id="IPR049408">
    <property type="entry name" value="UVSSA_N_a-solenoid_rpt"/>
</dbReference>
<name>A0A7S3UH90_9CHLO</name>
<dbReference type="EMBL" id="HBIS01008210">
    <property type="protein sequence ID" value="CAE0613116.1"/>
    <property type="molecule type" value="Transcribed_RNA"/>
</dbReference>
<evidence type="ECO:0000313" key="1">
    <source>
        <dbReference type="EMBL" id="CAE0613116.1"/>
    </source>
</evidence>
<dbReference type="GO" id="GO:0006283">
    <property type="term" value="P:transcription-coupled nucleotide-excision repair"/>
    <property type="evidence" value="ECO:0007669"/>
    <property type="project" value="TreeGrafter"/>
</dbReference>
<dbReference type="GO" id="GO:0000993">
    <property type="term" value="F:RNA polymerase II complex binding"/>
    <property type="evidence" value="ECO:0007669"/>
    <property type="project" value="TreeGrafter"/>
</dbReference>
<organism evidence="1">
    <name type="scientific">Picocystis salinarum</name>
    <dbReference type="NCBI Taxonomy" id="88271"/>
    <lineage>
        <taxon>Eukaryota</taxon>
        <taxon>Viridiplantae</taxon>
        <taxon>Chlorophyta</taxon>
        <taxon>Picocystophyceae</taxon>
        <taxon>Picocystales</taxon>
        <taxon>Picocystaceae</taxon>
        <taxon>Picocystis</taxon>
    </lineage>
</organism>
<dbReference type="PANTHER" id="PTHR28670:SF1">
    <property type="entry name" value="UV-STIMULATED SCAFFOLD PROTEIN A"/>
    <property type="match status" value="1"/>
</dbReference>
<dbReference type="GO" id="GO:0005694">
    <property type="term" value="C:chromosome"/>
    <property type="evidence" value="ECO:0007669"/>
    <property type="project" value="TreeGrafter"/>
</dbReference>
<sequence>MDEKARIHELVEKITSRTKDELEREKLVVLKRLVKKSDDNVEEMFQATLGRLRMKNCRNRFLSMEVLDEFFSRSKVFRRLVVDNLDEIMAMSVGHLAEQPLPKPIEEARRLQLLAFDTIQKWNEKHGTLYRELSLAADFLNMHPEYHRMYEVVTPGVREASEQQDREKAWDLQQFQELARDFESKTADMRSVLRQIHNCFEMMETQDHFELALQGTGHSSSGIEVDADGNEWEEVDTTPGNCSPEIGKVLSGTASEAIEINLENEEARLGRDVDIYASLQEWKAFTERKLLPRLQNWVGILTRVQEYGEDTIVLRRHMQEYESLLKSALLRIARAQADAAHVEPSKKRSRTLPHVI</sequence>
<dbReference type="Pfam" id="PF20867">
    <property type="entry name" value="UVSSA_N"/>
    <property type="match status" value="1"/>
</dbReference>
<dbReference type="AlphaFoldDB" id="A0A7S3UH90"/>
<dbReference type="GO" id="GO:0009411">
    <property type="term" value="P:response to UV"/>
    <property type="evidence" value="ECO:0007669"/>
    <property type="project" value="InterPro"/>
</dbReference>
<reference evidence="1" key="1">
    <citation type="submission" date="2021-01" db="EMBL/GenBank/DDBJ databases">
        <authorList>
            <person name="Corre E."/>
            <person name="Pelletier E."/>
            <person name="Niang G."/>
            <person name="Scheremetjew M."/>
            <person name="Finn R."/>
            <person name="Kale V."/>
            <person name="Holt S."/>
            <person name="Cochrane G."/>
            <person name="Meng A."/>
            <person name="Brown T."/>
            <person name="Cohen L."/>
        </authorList>
    </citation>
    <scope>NUCLEOTIDE SEQUENCE</scope>
    <source>
        <strain evidence="1">CCMP1897</strain>
    </source>
</reference>
<protein>
    <submittedName>
        <fullName evidence="1">Uncharacterized protein</fullName>
    </submittedName>
</protein>
<dbReference type="PANTHER" id="PTHR28670">
    <property type="entry name" value="UV-STIMULATED SCAFFOLD PROTEIN A"/>
    <property type="match status" value="1"/>
</dbReference>
<dbReference type="InterPro" id="IPR018610">
    <property type="entry name" value="UVSSA"/>
</dbReference>
<proteinExistence type="predicted"/>
<gene>
    <name evidence="1" type="ORF">PSAL00342_LOCUS7015</name>
</gene>